<dbReference type="InterPro" id="IPR008962">
    <property type="entry name" value="PapD-like_sf"/>
</dbReference>
<gene>
    <name evidence="2" type="ORF">ABL78_5084</name>
</gene>
<dbReference type="VEuPathDB" id="TriTrypDB:Lsey_0161_0130"/>
<proteinExistence type="predicted"/>
<accession>A0A0N1PB62</accession>
<sequence>MAVSFAPLNTVEIDTDIILTDKNNSCESFTIPITGASTELPVYLTKGEIDFGACFFNEQYWDEVIIVNRTNITAIADFHVPTSLSTVISVTPSRVCVQPGEQYTVQVIFVTTKALQREFFSTVECVVRGQTLPLPLNIRALLSERCPRIPITTFDTGKLVLNTLDVVEVPVTNEASVAQLIGFEGFPAWIKASLDVIEIAPQETVTFRLTVEPPQIGRFSHRLRILNEFGDSQAITINGQGVAATFGMSSRTLLLPPCVLGCSVSGTTVLFNTSEKASEFRFAVPSSCFRVSPDTGILQPGESIPVAIVFNAPTEFEAVDLSQQPAISQRSVKNKKEFPSATSGEDTVGQKRTVYEDWESGREDRIWSRHRQFRLKCEINNDSEDSFFLSVRCCAVKPLVYIDEAGLTSKAPAAESQSDRAQVTRQSLRKNFVPADEVEQTEGELKQTFEVSIDYGKVPIHCVRLRQCVISSKDPEHCFIRAPPMNPLSAFSVLNYAFNGVATQCGTNVCIAFQPRKYGKFSETLKFELESQSGRKMSVLVRAQGICSPTQLTISMADNALLSEKQQSGSLSRLCFHCTQKDESAKKMLSFCNVGPSPLAVIINNATNDAALRTARCSNGTFLVHPRIFTVQPNSKQLVNVVFAPTDEGLHSQRLCVVVSGENREIALDGRCVKGAVYALVSHASAGNGKVVAISFSEDIGCRPEFPVSLTFEEDESKTIVIGSVGNGPTGEYELLNWEQTRSLAAHPDWSVTPPAQPILAGKETRLCIQRVTRDGDETRSAGIASSSGTLFPLRFTIALKGEAANASQHRALYVVCTSA</sequence>
<evidence type="ECO:0000259" key="1">
    <source>
        <dbReference type="Pfam" id="PF24778"/>
    </source>
</evidence>
<dbReference type="AlphaFoldDB" id="A0A0N1PB62"/>
<comment type="caution">
    <text evidence="2">The sequence shown here is derived from an EMBL/GenBank/DDBJ whole genome shotgun (WGS) entry which is preliminary data.</text>
</comment>
<name>A0A0N1PB62_LEPSE</name>
<dbReference type="InterPro" id="IPR056307">
    <property type="entry name" value="Ig-CFAP74_3rd"/>
</dbReference>
<dbReference type="EMBL" id="LJSK01000161">
    <property type="protein sequence ID" value="KPI85864.1"/>
    <property type="molecule type" value="Genomic_DNA"/>
</dbReference>
<dbReference type="PANTHER" id="PTHR22538:SF0">
    <property type="entry name" value="CILIA- AND FLAGELLA-ASSOCIATED PROTEIN 74"/>
    <property type="match status" value="1"/>
</dbReference>
<dbReference type="OMA" id="FRIQCCL"/>
<dbReference type="PANTHER" id="PTHR22538">
    <property type="entry name" value="CILIA- AND FLAGELLA-ASSOCIATED PROTEIN 74"/>
    <property type="match status" value="1"/>
</dbReference>
<evidence type="ECO:0000313" key="3">
    <source>
        <dbReference type="Proteomes" id="UP000038009"/>
    </source>
</evidence>
<keyword evidence="3" id="KW-1185">Reference proteome</keyword>
<dbReference type="Pfam" id="PF24778">
    <property type="entry name" value="Ig-CFAP74_3rd"/>
    <property type="match status" value="1"/>
</dbReference>
<dbReference type="SUPFAM" id="SSF49354">
    <property type="entry name" value="PapD-like"/>
    <property type="match status" value="1"/>
</dbReference>
<evidence type="ECO:0000313" key="2">
    <source>
        <dbReference type="EMBL" id="KPI85864.1"/>
    </source>
</evidence>
<dbReference type="InterPro" id="IPR013783">
    <property type="entry name" value="Ig-like_fold"/>
</dbReference>
<dbReference type="Gene3D" id="2.60.40.10">
    <property type="entry name" value="Immunoglobulins"/>
    <property type="match status" value="3"/>
</dbReference>
<protein>
    <recommendedName>
        <fullName evidence="1">CFAP74 third Ig-like domain-containing protein</fullName>
    </recommendedName>
</protein>
<dbReference type="Proteomes" id="UP000038009">
    <property type="component" value="Unassembled WGS sequence"/>
</dbReference>
<reference evidence="2 3" key="1">
    <citation type="journal article" date="2015" name="PLoS Pathog.">
        <title>Leptomonas seymouri: Adaptations to the Dixenous Life Cycle Analyzed by Genome Sequencing, Transcriptome Profiling and Co-infection with Leishmania donovani.</title>
        <authorList>
            <person name="Kraeva N."/>
            <person name="Butenko A."/>
            <person name="Hlavacova J."/>
            <person name="Kostygov A."/>
            <person name="Myskova J."/>
            <person name="Grybchuk D."/>
            <person name="Lestinova T."/>
            <person name="Votypka J."/>
            <person name="Volf P."/>
            <person name="Opperdoes F."/>
            <person name="Flegontov P."/>
            <person name="Lukes J."/>
            <person name="Yurchenko V."/>
        </authorList>
    </citation>
    <scope>NUCLEOTIDE SEQUENCE [LARGE SCALE GENOMIC DNA]</scope>
    <source>
        <strain evidence="2 3">ATCC 30220</strain>
    </source>
</reference>
<organism evidence="2 3">
    <name type="scientific">Leptomonas seymouri</name>
    <dbReference type="NCBI Taxonomy" id="5684"/>
    <lineage>
        <taxon>Eukaryota</taxon>
        <taxon>Discoba</taxon>
        <taxon>Euglenozoa</taxon>
        <taxon>Kinetoplastea</taxon>
        <taxon>Metakinetoplastina</taxon>
        <taxon>Trypanosomatida</taxon>
        <taxon>Trypanosomatidae</taxon>
        <taxon>Leishmaniinae</taxon>
        <taxon>Leptomonas</taxon>
    </lineage>
</organism>
<feature type="domain" description="CFAP74 third Ig-like" evidence="1">
    <location>
        <begin position="42"/>
        <end position="122"/>
    </location>
</feature>
<dbReference type="OrthoDB" id="545169at2759"/>